<reference evidence="1 2" key="1">
    <citation type="submission" date="2023-12" db="EMBL/GenBank/DDBJ databases">
        <title>the genome sequence of Hyalangium sp. s54d21.</title>
        <authorList>
            <person name="Zhang X."/>
        </authorList>
    </citation>
    <scope>NUCLEOTIDE SEQUENCE [LARGE SCALE GENOMIC DNA]</scope>
    <source>
        <strain evidence="2">s54d21</strain>
    </source>
</reference>
<evidence type="ECO:0000313" key="2">
    <source>
        <dbReference type="Proteomes" id="UP001291309"/>
    </source>
</evidence>
<gene>
    <name evidence="1" type="ORF">SYV04_39095</name>
</gene>
<proteinExistence type="predicted"/>
<organism evidence="1 2">
    <name type="scientific">Hyalangium rubrum</name>
    <dbReference type="NCBI Taxonomy" id="3103134"/>
    <lineage>
        <taxon>Bacteria</taxon>
        <taxon>Pseudomonadati</taxon>
        <taxon>Myxococcota</taxon>
        <taxon>Myxococcia</taxon>
        <taxon>Myxococcales</taxon>
        <taxon>Cystobacterineae</taxon>
        <taxon>Archangiaceae</taxon>
        <taxon>Hyalangium</taxon>
    </lineage>
</organism>
<dbReference type="Proteomes" id="UP001291309">
    <property type="component" value="Unassembled WGS sequence"/>
</dbReference>
<sequence>MGLAEKRAVAAYQKDKFPGWKQKLNEISGIELELDIAWDQLAKEGYSAEYGNMFDYNFFQPLEGALKSICQDDLGRDALKAKIKKVQITSTRSWCSLEAKVNGDTLHVDADPSYERSDGSVTDYTKRITTVLEAVL</sequence>
<dbReference type="EMBL" id="JAXIVS010000020">
    <property type="protein sequence ID" value="MDY7232459.1"/>
    <property type="molecule type" value="Genomic_DNA"/>
</dbReference>
<protein>
    <submittedName>
        <fullName evidence="1">Uncharacterized protein</fullName>
    </submittedName>
</protein>
<comment type="caution">
    <text evidence="1">The sequence shown here is derived from an EMBL/GenBank/DDBJ whole genome shotgun (WGS) entry which is preliminary data.</text>
</comment>
<evidence type="ECO:0000313" key="1">
    <source>
        <dbReference type="EMBL" id="MDY7232459.1"/>
    </source>
</evidence>
<accession>A0ABU5HG57</accession>
<keyword evidence="2" id="KW-1185">Reference proteome</keyword>
<dbReference type="RefSeq" id="WP_321551173.1">
    <property type="nucleotide sequence ID" value="NZ_JAXIVS010000020.1"/>
</dbReference>
<name>A0ABU5HG57_9BACT</name>